<proteinExistence type="predicted"/>
<evidence type="ECO:0000256" key="1">
    <source>
        <dbReference type="SAM" id="MobiDB-lite"/>
    </source>
</evidence>
<gene>
    <name evidence="4" type="ORF">JBS370_LOCUS9941</name>
    <name evidence="3" type="ORF">ZHD862_LOCUS30939</name>
</gene>
<dbReference type="AlphaFoldDB" id="A0A818VJV7"/>
<evidence type="ECO:0000313" key="4">
    <source>
        <dbReference type="EMBL" id="CAF3707813.1"/>
    </source>
</evidence>
<dbReference type="Pfam" id="PF13843">
    <property type="entry name" value="DDE_Tnp_1_7"/>
    <property type="match status" value="1"/>
</dbReference>
<organism evidence="4 5">
    <name type="scientific">Rotaria sordida</name>
    <dbReference type="NCBI Taxonomy" id="392033"/>
    <lineage>
        <taxon>Eukaryota</taxon>
        <taxon>Metazoa</taxon>
        <taxon>Spiralia</taxon>
        <taxon>Gnathifera</taxon>
        <taxon>Rotifera</taxon>
        <taxon>Eurotatoria</taxon>
        <taxon>Bdelloidea</taxon>
        <taxon>Philodinida</taxon>
        <taxon>Philodinidae</taxon>
        <taxon>Rotaria</taxon>
    </lineage>
</organism>
<dbReference type="InterPro" id="IPR029526">
    <property type="entry name" value="PGBD"/>
</dbReference>
<evidence type="ECO:0000259" key="2">
    <source>
        <dbReference type="Pfam" id="PF13843"/>
    </source>
</evidence>
<reference evidence="4" key="1">
    <citation type="submission" date="2021-02" db="EMBL/GenBank/DDBJ databases">
        <authorList>
            <person name="Nowell W R."/>
        </authorList>
    </citation>
    <scope>NUCLEOTIDE SEQUENCE</scope>
</reference>
<accession>A0A818VJV7</accession>
<dbReference type="Proteomes" id="UP000663836">
    <property type="component" value="Unassembled WGS sequence"/>
</dbReference>
<feature type="region of interest" description="Disordered" evidence="1">
    <location>
        <begin position="1"/>
        <end position="83"/>
    </location>
</feature>
<dbReference type="Proteomes" id="UP000663864">
    <property type="component" value="Unassembled WGS sequence"/>
</dbReference>
<dbReference type="PANTHER" id="PTHR46599:SF6">
    <property type="entry name" value="DUAL SPECIFICITY PHOSPHATASE 26"/>
    <property type="match status" value="1"/>
</dbReference>
<protein>
    <recommendedName>
        <fullName evidence="2">PiggyBac transposable element-derived protein domain-containing protein</fullName>
    </recommendedName>
</protein>
<dbReference type="EMBL" id="CAJOBD010000699">
    <property type="protein sequence ID" value="CAF3707813.1"/>
    <property type="molecule type" value="Genomic_DNA"/>
</dbReference>
<feature type="compositionally biased region" description="Basic and acidic residues" evidence="1">
    <location>
        <begin position="55"/>
        <end position="69"/>
    </location>
</feature>
<comment type="caution">
    <text evidence="4">The sequence shown here is derived from an EMBL/GenBank/DDBJ whole genome shotgun (WGS) entry which is preliminary data.</text>
</comment>
<feature type="domain" description="PiggyBac transposable element-derived protein" evidence="2">
    <location>
        <begin position="120"/>
        <end position="480"/>
    </location>
</feature>
<sequence length="604" mass="70366">MTTKSNLKRIRETILTDNDNNNEFDDTVFEDDESNSDSDYSPSGTESDDTSTDECILKEDDSSDSHISDDDISTNTQPESVEKGGVTWSIHNSKDHGRLRATSIMKKKPGAITAVYTIEDAFKLFFINDILDTIVLHTNNYARRYFDQQNQRRLNTDVHHSKLIKWKELDRIELEAFLGLLIQAGVNHSNHQSVEELWDISKSCPIFHATMSLKRFQHLFRFIRFDDRQQRDKSDRLAPIRYVFESFVKQLPRHFIPSENVTVDEQLAPFRGRCSFVQYMPNKPNKYGIKFWVLSDVDSRYVLALELYTGKIGNVIQRNLSTNVVLRLIDQLSNNVKQGRNVTYDRYFTNLDLAKSLLERKMTSLGVVDHKRSFVPNELKVVRNELYSSWFFFAEQNIIVSYQAKEKKPPIILLSTLHNFPELLDDEKKLPTMIHDYNQTKFGVDIIDQCISTYTVRRVTKRWPMMVFFNLIDIAAINAMTLWLCQNPDWHSRKNYVRRLFLEDLGKSLTNLHNERRSQQVRLTSKIQLALQSLGFELKPKISVNQVRINDPSKRRRRCYMCPTHPGRKSQQVCDICKNNVCRSHSSSFTSVICQLCEKNNSTA</sequence>
<evidence type="ECO:0000313" key="5">
    <source>
        <dbReference type="Proteomes" id="UP000663836"/>
    </source>
</evidence>
<name>A0A818VJV7_9BILA</name>
<evidence type="ECO:0000313" key="3">
    <source>
        <dbReference type="EMBL" id="CAF1358352.1"/>
    </source>
</evidence>
<dbReference type="PANTHER" id="PTHR46599">
    <property type="entry name" value="PIGGYBAC TRANSPOSABLE ELEMENT-DERIVED PROTEIN 4"/>
    <property type="match status" value="1"/>
</dbReference>
<dbReference type="EMBL" id="CAJNOT010003007">
    <property type="protein sequence ID" value="CAF1358352.1"/>
    <property type="molecule type" value="Genomic_DNA"/>
</dbReference>
<feature type="compositionally biased region" description="Acidic residues" evidence="1">
    <location>
        <begin position="20"/>
        <end position="36"/>
    </location>
</feature>